<dbReference type="InterPro" id="IPR009057">
    <property type="entry name" value="Homeodomain-like_sf"/>
</dbReference>
<feature type="compositionally biased region" description="Polar residues" evidence="1">
    <location>
        <begin position="248"/>
        <end position="265"/>
    </location>
</feature>
<accession>A0A8H5D2D8</accession>
<feature type="domain" description="Myb-like" evidence="2">
    <location>
        <begin position="376"/>
        <end position="431"/>
    </location>
</feature>
<dbReference type="SMART" id="SM00717">
    <property type="entry name" value="SANT"/>
    <property type="match status" value="1"/>
</dbReference>
<dbReference type="AlphaFoldDB" id="A0A8H5D2D8"/>
<feature type="compositionally biased region" description="Pro residues" evidence="1">
    <location>
        <begin position="334"/>
        <end position="345"/>
    </location>
</feature>
<organism evidence="4 5">
    <name type="scientific">Collybiopsis confluens</name>
    <dbReference type="NCBI Taxonomy" id="2823264"/>
    <lineage>
        <taxon>Eukaryota</taxon>
        <taxon>Fungi</taxon>
        <taxon>Dikarya</taxon>
        <taxon>Basidiomycota</taxon>
        <taxon>Agaricomycotina</taxon>
        <taxon>Agaricomycetes</taxon>
        <taxon>Agaricomycetidae</taxon>
        <taxon>Agaricales</taxon>
        <taxon>Marasmiineae</taxon>
        <taxon>Omphalotaceae</taxon>
        <taxon>Collybiopsis</taxon>
    </lineage>
</organism>
<dbReference type="OrthoDB" id="424753at2759"/>
<keyword evidence="5" id="KW-1185">Reference proteome</keyword>
<dbReference type="InterPro" id="IPR001005">
    <property type="entry name" value="SANT/Myb"/>
</dbReference>
<dbReference type="Pfam" id="PF00249">
    <property type="entry name" value="Myb_DNA-binding"/>
    <property type="match status" value="1"/>
</dbReference>
<feature type="domain" description="HTH myb-type" evidence="3">
    <location>
        <begin position="381"/>
        <end position="435"/>
    </location>
</feature>
<gene>
    <name evidence="4" type="ORF">D9757_012055</name>
</gene>
<dbReference type="CDD" id="cd00167">
    <property type="entry name" value="SANT"/>
    <property type="match status" value="1"/>
</dbReference>
<dbReference type="InterPro" id="IPR017930">
    <property type="entry name" value="Myb_dom"/>
</dbReference>
<evidence type="ECO:0000313" key="4">
    <source>
        <dbReference type="EMBL" id="KAF5351466.1"/>
    </source>
</evidence>
<feature type="region of interest" description="Disordered" evidence="1">
    <location>
        <begin position="162"/>
        <end position="184"/>
    </location>
</feature>
<dbReference type="PANTHER" id="PTHR22705">
    <property type="entry name" value="ZINC FINGER, ZZ DOMAIN CONTAINING 3"/>
    <property type="match status" value="1"/>
</dbReference>
<feature type="region of interest" description="Disordered" evidence="1">
    <location>
        <begin position="248"/>
        <end position="384"/>
    </location>
</feature>
<dbReference type="SUPFAM" id="SSF46689">
    <property type="entry name" value="Homeodomain-like"/>
    <property type="match status" value="1"/>
</dbReference>
<name>A0A8H5D2D8_9AGAR</name>
<dbReference type="EMBL" id="JAACJN010000285">
    <property type="protein sequence ID" value="KAF5351466.1"/>
    <property type="molecule type" value="Genomic_DNA"/>
</dbReference>
<dbReference type="PROSITE" id="PS51294">
    <property type="entry name" value="HTH_MYB"/>
    <property type="match status" value="1"/>
</dbReference>
<proteinExistence type="predicted"/>
<evidence type="ECO:0000259" key="2">
    <source>
        <dbReference type="PROSITE" id="PS50090"/>
    </source>
</evidence>
<dbReference type="PANTHER" id="PTHR22705:SF0">
    <property type="entry name" value="ZZ-TYPE ZINC FINGER-CONTAINING PROTEIN 3"/>
    <property type="match status" value="1"/>
</dbReference>
<evidence type="ECO:0000313" key="5">
    <source>
        <dbReference type="Proteomes" id="UP000518752"/>
    </source>
</evidence>
<dbReference type="Gene3D" id="1.10.10.60">
    <property type="entry name" value="Homeodomain-like"/>
    <property type="match status" value="1"/>
</dbReference>
<dbReference type="Proteomes" id="UP000518752">
    <property type="component" value="Unassembled WGS sequence"/>
</dbReference>
<dbReference type="PROSITE" id="PS50090">
    <property type="entry name" value="MYB_LIKE"/>
    <property type="match status" value="1"/>
</dbReference>
<dbReference type="InterPro" id="IPR037830">
    <property type="entry name" value="ZZZ3"/>
</dbReference>
<reference evidence="4 5" key="1">
    <citation type="journal article" date="2020" name="ISME J.">
        <title>Uncovering the hidden diversity of litter-decomposition mechanisms in mushroom-forming fungi.</title>
        <authorList>
            <person name="Floudas D."/>
            <person name="Bentzer J."/>
            <person name="Ahren D."/>
            <person name="Johansson T."/>
            <person name="Persson P."/>
            <person name="Tunlid A."/>
        </authorList>
    </citation>
    <scope>NUCLEOTIDE SEQUENCE [LARGE SCALE GENOMIC DNA]</scope>
    <source>
        <strain evidence="4 5">CBS 406.79</strain>
    </source>
</reference>
<evidence type="ECO:0000256" key="1">
    <source>
        <dbReference type="SAM" id="MobiDB-lite"/>
    </source>
</evidence>
<comment type="caution">
    <text evidence="4">The sequence shown here is derived from an EMBL/GenBank/DDBJ whole genome shotgun (WGS) entry which is preliminary data.</text>
</comment>
<sequence length="440" mass="49368">MLSQILLFHFDQAESLLNDYRRLMEDKRAKTLRALSSFIDKQRALLTRTQADIGRLNELRSKAIAEPEEFAENIEDELNDDAFKLSLLQDAAEGPPEGIEWSLFAKHDPTPLQTLVTKSAQPPSLPSPSVSDFQKRIRDAKANMLDPVFSAWNLSFDPVMETAEEEEKDPTPVDPAALKKTKEREKIKELKKHKITPSGLTFTPSGPRNRGPGGVFIRRDLVDESMDVDISADIEGIRKDTETSALHSVTASVPCSPSPSLTQPPLASPLSLEKPPRPRNSTSKVAYENRKSFGIRIMSPPGPPALSISTRQRRRSSRAVSSCTDDLDMDSHFPPTPDSLPPPEARPAVEHEADVLPEEDEVDAPQQVLGKRVRPKSETYKQAWSTSEQQLLEVLLEQIPEGEKNRWKKISKAMNGRRTPRQVASRVQKYFEKLKRFGIN</sequence>
<protein>
    <submittedName>
        <fullName evidence="4">Uncharacterized protein</fullName>
    </submittedName>
</protein>
<evidence type="ECO:0000259" key="3">
    <source>
        <dbReference type="PROSITE" id="PS51294"/>
    </source>
</evidence>